<dbReference type="AlphaFoldDB" id="A0A5B6V9I2"/>
<evidence type="ECO:0000313" key="10">
    <source>
        <dbReference type="EMBL" id="KAA3465777.1"/>
    </source>
</evidence>
<evidence type="ECO:0000313" key="11">
    <source>
        <dbReference type="Proteomes" id="UP000325315"/>
    </source>
</evidence>
<keyword evidence="4" id="KW-0540">Nuclease</keyword>
<keyword evidence="5" id="KW-0255">Endonuclease</keyword>
<keyword evidence="11" id="KW-1185">Reference proteome</keyword>
<dbReference type="CDD" id="cd01647">
    <property type="entry name" value="RT_LTR"/>
    <property type="match status" value="1"/>
</dbReference>
<evidence type="ECO:0000256" key="7">
    <source>
        <dbReference type="ARBA" id="ARBA00022918"/>
    </source>
</evidence>
<dbReference type="OrthoDB" id="1749844at2759"/>
<dbReference type="InterPro" id="IPR043128">
    <property type="entry name" value="Rev_trsase/Diguanyl_cyclase"/>
</dbReference>
<evidence type="ECO:0000259" key="9">
    <source>
        <dbReference type="Pfam" id="PF00078"/>
    </source>
</evidence>
<dbReference type="GO" id="GO:0006508">
    <property type="term" value="P:proteolysis"/>
    <property type="evidence" value="ECO:0007669"/>
    <property type="project" value="UniProtKB-KW"/>
</dbReference>
<dbReference type="GO" id="GO:0008233">
    <property type="term" value="F:peptidase activity"/>
    <property type="evidence" value="ECO:0007669"/>
    <property type="project" value="UniProtKB-KW"/>
</dbReference>
<dbReference type="Gene3D" id="3.30.70.270">
    <property type="match status" value="1"/>
</dbReference>
<evidence type="ECO:0000256" key="2">
    <source>
        <dbReference type="ARBA" id="ARBA00022679"/>
    </source>
</evidence>
<evidence type="ECO:0000256" key="1">
    <source>
        <dbReference type="ARBA" id="ARBA00022670"/>
    </source>
</evidence>
<dbReference type="InterPro" id="IPR053134">
    <property type="entry name" value="RNA-dir_DNA_polymerase"/>
</dbReference>
<feature type="domain" description="Reverse transcriptase" evidence="9">
    <location>
        <begin position="215"/>
        <end position="280"/>
    </location>
</feature>
<dbReference type="Proteomes" id="UP000325315">
    <property type="component" value="Unassembled WGS sequence"/>
</dbReference>
<dbReference type="InterPro" id="IPR000477">
    <property type="entry name" value="RT_dom"/>
</dbReference>
<keyword evidence="6" id="KW-0378">Hydrolase</keyword>
<reference evidence="10" key="1">
    <citation type="submission" date="2019-08" db="EMBL/GenBank/DDBJ databases">
        <authorList>
            <person name="Liu F."/>
        </authorList>
    </citation>
    <scope>NUCLEOTIDE SEQUENCE [LARGE SCALE GENOMIC DNA]</scope>
    <source>
        <strain evidence="10">PA1801</strain>
        <tissue evidence="10">Leaf</tissue>
    </source>
</reference>
<evidence type="ECO:0000256" key="3">
    <source>
        <dbReference type="ARBA" id="ARBA00022695"/>
    </source>
</evidence>
<feature type="compositionally biased region" description="Basic and acidic residues" evidence="8">
    <location>
        <begin position="1"/>
        <end position="10"/>
    </location>
</feature>
<evidence type="ECO:0000256" key="8">
    <source>
        <dbReference type="SAM" id="MobiDB-lite"/>
    </source>
</evidence>
<dbReference type="PANTHER" id="PTHR24559">
    <property type="entry name" value="TRANSPOSON TY3-I GAG-POL POLYPROTEIN"/>
    <property type="match status" value="1"/>
</dbReference>
<keyword evidence="3" id="KW-0548">Nucleotidyltransferase</keyword>
<dbReference type="SUPFAM" id="SSF56672">
    <property type="entry name" value="DNA/RNA polymerases"/>
    <property type="match status" value="1"/>
</dbReference>
<dbReference type="InterPro" id="IPR043502">
    <property type="entry name" value="DNA/RNA_pol_sf"/>
</dbReference>
<evidence type="ECO:0000256" key="4">
    <source>
        <dbReference type="ARBA" id="ARBA00022722"/>
    </source>
</evidence>
<dbReference type="EMBL" id="SMMG02000007">
    <property type="protein sequence ID" value="KAA3465777.1"/>
    <property type="molecule type" value="Genomic_DNA"/>
</dbReference>
<evidence type="ECO:0000256" key="6">
    <source>
        <dbReference type="ARBA" id="ARBA00022801"/>
    </source>
</evidence>
<keyword evidence="1" id="KW-0645">Protease</keyword>
<organism evidence="10 11">
    <name type="scientific">Gossypium australe</name>
    <dbReference type="NCBI Taxonomy" id="47621"/>
    <lineage>
        <taxon>Eukaryota</taxon>
        <taxon>Viridiplantae</taxon>
        <taxon>Streptophyta</taxon>
        <taxon>Embryophyta</taxon>
        <taxon>Tracheophyta</taxon>
        <taxon>Spermatophyta</taxon>
        <taxon>Magnoliopsida</taxon>
        <taxon>eudicotyledons</taxon>
        <taxon>Gunneridae</taxon>
        <taxon>Pentapetalae</taxon>
        <taxon>rosids</taxon>
        <taxon>malvids</taxon>
        <taxon>Malvales</taxon>
        <taxon>Malvaceae</taxon>
        <taxon>Malvoideae</taxon>
        <taxon>Gossypium</taxon>
    </lineage>
</organism>
<feature type="region of interest" description="Disordered" evidence="8">
    <location>
        <begin position="1"/>
        <end position="46"/>
    </location>
</feature>
<accession>A0A5B6V9I2</accession>
<protein>
    <submittedName>
        <fullName evidence="10">DNA/RNA polymerases superfamily protein</fullName>
    </submittedName>
</protein>
<gene>
    <name evidence="10" type="ORF">EPI10_000918</name>
</gene>
<dbReference type="GO" id="GO:0004519">
    <property type="term" value="F:endonuclease activity"/>
    <property type="evidence" value="ECO:0007669"/>
    <property type="project" value="UniProtKB-KW"/>
</dbReference>
<name>A0A5B6V9I2_9ROSI</name>
<comment type="caution">
    <text evidence="10">The sequence shown here is derived from an EMBL/GenBank/DDBJ whole genome shotgun (WGS) entry which is preliminary data.</text>
</comment>
<dbReference type="Pfam" id="PF00078">
    <property type="entry name" value="RVT_1"/>
    <property type="match status" value="1"/>
</dbReference>
<evidence type="ECO:0000256" key="5">
    <source>
        <dbReference type="ARBA" id="ARBA00022759"/>
    </source>
</evidence>
<sequence>MEEKDRKQEVRASNAPSRGRPQKNPGSGAGSRGAPRESTLRSKGRAPARTYAIHANEEASSPDIHCFSAKLMLLPFDEFDLSLGMDWLTVHNVLVNYGSKFLELRCESGEIIRVESGELDNLPVLISSMTAKKCMRKGYESYLAFVLNTQESEVKVESVPVVCEYLDVFPEELPGLPPAREVESGIELDGAIGVKELKAQLQELTDKGFTRPSYSPWGAPGATVFSKIDLRSGYYQLKVKEQDVPKTAFRTRYGHYEFLVMPCGLTNAPIMFMDLMNHIF</sequence>
<keyword evidence="2" id="KW-0808">Transferase</keyword>
<dbReference type="GO" id="GO:0003964">
    <property type="term" value="F:RNA-directed DNA polymerase activity"/>
    <property type="evidence" value="ECO:0007669"/>
    <property type="project" value="UniProtKB-KW"/>
</dbReference>
<dbReference type="PANTHER" id="PTHR24559:SF444">
    <property type="entry name" value="REVERSE TRANSCRIPTASE DOMAIN-CONTAINING PROTEIN"/>
    <property type="match status" value="1"/>
</dbReference>
<dbReference type="FunFam" id="3.10.10.10:FF:000007">
    <property type="entry name" value="Retrovirus-related Pol polyprotein from transposon 17.6-like Protein"/>
    <property type="match status" value="1"/>
</dbReference>
<dbReference type="Gene3D" id="3.10.10.10">
    <property type="entry name" value="HIV Type 1 Reverse Transcriptase, subunit A, domain 1"/>
    <property type="match status" value="1"/>
</dbReference>
<keyword evidence="7" id="KW-0695">RNA-directed DNA polymerase</keyword>
<proteinExistence type="predicted"/>